<organism evidence="1 2">
    <name type="scientific">Scleroderma citrinum Foug A</name>
    <dbReference type="NCBI Taxonomy" id="1036808"/>
    <lineage>
        <taxon>Eukaryota</taxon>
        <taxon>Fungi</taxon>
        <taxon>Dikarya</taxon>
        <taxon>Basidiomycota</taxon>
        <taxon>Agaricomycotina</taxon>
        <taxon>Agaricomycetes</taxon>
        <taxon>Agaricomycetidae</taxon>
        <taxon>Boletales</taxon>
        <taxon>Sclerodermatineae</taxon>
        <taxon>Sclerodermataceae</taxon>
        <taxon>Scleroderma</taxon>
    </lineage>
</organism>
<accession>A0A0C3E1K1</accession>
<name>A0A0C3E1K1_9AGAM</name>
<gene>
    <name evidence="1" type="ORF">SCLCIDRAFT_21804</name>
</gene>
<evidence type="ECO:0000313" key="2">
    <source>
        <dbReference type="Proteomes" id="UP000053989"/>
    </source>
</evidence>
<proteinExistence type="predicted"/>
<dbReference type="AlphaFoldDB" id="A0A0C3E1K1"/>
<evidence type="ECO:0000313" key="1">
    <source>
        <dbReference type="EMBL" id="KIM66645.1"/>
    </source>
</evidence>
<protein>
    <submittedName>
        <fullName evidence="1">Uncharacterized protein</fullName>
    </submittedName>
</protein>
<dbReference type="HOGENOM" id="CLU_2062838_0_0_1"/>
<sequence>MAGKDVDADILEEGANVDEVIGGIADVEARLGEANDIDAMVDTGHGECLDGTADEPDFPFIRLDIGAVAGRDLNDLTLSFLTTGVVVGNNETGAEASSIEPKFKEDSVMGIDVWQEMFVR</sequence>
<reference evidence="1 2" key="1">
    <citation type="submission" date="2014-04" db="EMBL/GenBank/DDBJ databases">
        <authorList>
            <consortium name="DOE Joint Genome Institute"/>
            <person name="Kuo A."/>
            <person name="Kohler A."/>
            <person name="Nagy L.G."/>
            <person name="Floudas D."/>
            <person name="Copeland A."/>
            <person name="Barry K.W."/>
            <person name="Cichocki N."/>
            <person name="Veneault-Fourrey C."/>
            <person name="LaButti K."/>
            <person name="Lindquist E.A."/>
            <person name="Lipzen A."/>
            <person name="Lundell T."/>
            <person name="Morin E."/>
            <person name="Murat C."/>
            <person name="Sun H."/>
            <person name="Tunlid A."/>
            <person name="Henrissat B."/>
            <person name="Grigoriev I.V."/>
            <person name="Hibbett D.S."/>
            <person name="Martin F."/>
            <person name="Nordberg H.P."/>
            <person name="Cantor M.N."/>
            <person name="Hua S.X."/>
        </authorList>
    </citation>
    <scope>NUCLEOTIDE SEQUENCE [LARGE SCALE GENOMIC DNA]</scope>
    <source>
        <strain evidence="1 2">Foug A</strain>
    </source>
</reference>
<dbReference type="EMBL" id="KN822016">
    <property type="protein sequence ID" value="KIM66645.1"/>
    <property type="molecule type" value="Genomic_DNA"/>
</dbReference>
<reference evidence="2" key="2">
    <citation type="submission" date="2015-01" db="EMBL/GenBank/DDBJ databases">
        <title>Evolutionary Origins and Diversification of the Mycorrhizal Mutualists.</title>
        <authorList>
            <consortium name="DOE Joint Genome Institute"/>
            <consortium name="Mycorrhizal Genomics Consortium"/>
            <person name="Kohler A."/>
            <person name="Kuo A."/>
            <person name="Nagy L.G."/>
            <person name="Floudas D."/>
            <person name="Copeland A."/>
            <person name="Barry K.W."/>
            <person name="Cichocki N."/>
            <person name="Veneault-Fourrey C."/>
            <person name="LaButti K."/>
            <person name="Lindquist E.A."/>
            <person name="Lipzen A."/>
            <person name="Lundell T."/>
            <person name="Morin E."/>
            <person name="Murat C."/>
            <person name="Riley R."/>
            <person name="Ohm R."/>
            <person name="Sun H."/>
            <person name="Tunlid A."/>
            <person name="Henrissat B."/>
            <person name="Grigoriev I.V."/>
            <person name="Hibbett D.S."/>
            <person name="Martin F."/>
        </authorList>
    </citation>
    <scope>NUCLEOTIDE SEQUENCE [LARGE SCALE GENOMIC DNA]</scope>
    <source>
        <strain evidence="2">Foug A</strain>
    </source>
</reference>
<keyword evidence="2" id="KW-1185">Reference proteome</keyword>
<dbReference type="InParanoid" id="A0A0C3E1K1"/>
<dbReference type="Proteomes" id="UP000053989">
    <property type="component" value="Unassembled WGS sequence"/>
</dbReference>